<dbReference type="EMBL" id="JARKIE010000048">
    <property type="protein sequence ID" value="KAJ7693011.1"/>
    <property type="molecule type" value="Genomic_DNA"/>
</dbReference>
<organism evidence="1 2">
    <name type="scientific">Mycena rosella</name>
    <name type="common">Pink bonnet</name>
    <name type="synonym">Agaricus rosellus</name>
    <dbReference type="NCBI Taxonomy" id="1033263"/>
    <lineage>
        <taxon>Eukaryota</taxon>
        <taxon>Fungi</taxon>
        <taxon>Dikarya</taxon>
        <taxon>Basidiomycota</taxon>
        <taxon>Agaricomycotina</taxon>
        <taxon>Agaricomycetes</taxon>
        <taxon>Agaricomycetidae</taxon>
        <taxon>Agaricales</taxon>
        <taxon>Marasmiineae</taxon>
        <taxon>Mycenaceae</taxon>
        <taxon>Mycena</taxon>
    </lineage>
</organism>
<gene>
    <name evidence="1" type="ORF">B0H17DRAFT_1132722</name>
</gene>
<sequence>MLSTNGQNAIKCASEIGDVWSVKAARGMTGAMGGCDGAATRRWARRSSCAANPEKPEAVQFTVFGGGNFEERVAKRRQNAAKHVLSCDLRKRNFYVREPFDHSFTQVAPKFLRGPVGIGYTEWVLCAASPAKDVPGNFKFAIPSP</sequence>
<evidence type="ECO:0000313" key="1">
    <source>
        <dbReference type="EMBL" id="KAJ7693011.1"/>
    </source>
</evidence>
<name>A0AAD7GG30_MYCRO</name>
<keyword evidence="2" id="KW-1185">Reference proteome</keyword>
<protein>
    <submittedName>
        <fullName evidence="1">Uncharacterized protein</fullName>
    </submittedName>
</protein>
<evidence type="ECO:0000313" key="2">
    <source>
        <dbReference type="Proteomes" id="UP001221757"/>
    </source>
</evidence>
<accession>A0AAD7GG30</accession>
<dbReference type="Proteomes" id="UP001221757">
    <property type="component" value="Unassembled WGS sequence"/>
</dbReference>
<comment type="caution">
    <text evidence="1">The sequence shown here is derived from an EMBL/GenBank/DDBJ whole genome shotgun (WGS) entry which is preliminary data.</text>
</comment>
<reference evidence="1" key="1">
    <citation type="submission" date="2023-03" db="EMBL/GenBank/DDBJ databases">
        <title>Massive genome expansion in bonnet fungi (Mycena s.s.) driven by repeated elements and novel gene families across ecological guilds.</title>
        <authorList>
            <consortium name="Lawrence Berkeley National Laboratory"/>
            <person name="Harder C.B."/>
            <person name="Miyauchi S."/>
            <person name="Viragh M."/>
            <person name="Kuo A."/>
            <person name="Thoen E."/>
            <person name="Andreopoulos B."/>
            <person name="Lu D."/>
            <person name="Skrede I."/>
            <person name="Drula E."/>
            <person name="Henrissat B."/>
            <person name="Morin E."/>
            <person name="Kohler A."/>
            <person name="Barry K."/>
            <person name="LaButti K."/>
            <person name="Morin E."/>
            <person name="Salamov A."/>
            <person name="Lipzen A."/>
            <person name="Mereny Z."/>
            <person name="Hegedus B."/>
            <person name="Baldrian P."/>
            <person name="Stursova M."/>
            <person name="Weitz H."/>
            <person name="Taylor A."/>
            <person name="Grigoriev I.V."/>
            <person name="Nagy L.G."/>
            <person name="Martin F."/>
            <person name="Kauserud H."/>
        </authorList>
    </citation>
    <scope>NUCLEOTIDE SEQUENCE</scope>
    <source>
        <strain evidence="1">CBHHK067</strain>
    </source>
</reference>
<dbReference type="AlphaFoldDB" id="A0AAD7GG30"/>
<proteinExistence type="predicted"/>